<feature type="signal peptide" evidence="1">
    <location>
        <begin position="1"/>
        <end position="21"/>
    </location>
</feature>
<evidence type="ECO:0000256" key="1">
    <source>
        <dbReference type="SAM" id="SignalP"/>
    </source>
</evidence>
<protein>
    <recommendedName>
        <fullName evidence="2">Non-reducing end beta-L-arabinofuranosidase-like GH127 catalytic domain-containing protein</fullName>
    </recommendedName>
</protein>
<dbReference type="PANTHER" id="PTHR31151:SF0">
    <property type="entry name" value="PROLINE-TRNA LIGASE (DUF1680)"/>
    <property type="match status" value="1"/>
</dbReference>
<reference evidence="3 4" key="1">
    <citation type="journal article" date="2015" name="Fungal Genet. Biol.">
        <title>Evolution of novel wood decay mechanisms in Agaricales revealed by the genome sequences of Fistulina hepatica and Cylindrobasidium torrendii.</title>
        <authorList>
            <person name="Floudas D."/>
            <person name="Held B.W."/>
            <person name="Riley R."/>
            <person name="Nagy L.G."/>
            <person name="Koehler G."/>
            <person name="Ransdell A.S."/>
            <person name="Younus H."/>
            <person name="Chow J."/>
            <person name="Chiniquy J."/>
            <person name="Lipzen A."/>
            <person name="Tritt A."/>
            <person name="Sun H."/>
            <person name="Haridas S."/>
            <person name="LaButti K."/>
            <person name="Ohm R.A."/>
            <person name="Kues U."/>
            <person name="Blanchette R.A."/>
            <person name="Grigoriev I.V."/>
            <person name="Minto R.E."/>
            <person name="Hibbett D.S."/>
        </authorList>
    </citation>
    <scope>NUCLEOTIDE SEQUENCE [LARGE SCALE GENOMIC DNA]</scope>
    <source>
        <strain evidence="3 4">FP15055 ss-10</strain>
    </source>
</reference>
<keyword evidence="1" id="KW-0732">Signal</keyword>
<organism evidence="3 4">
    <name type="scientific">Cylindrobasidium torrendii FP15055 ss-10</name>
    <dbReference type="NCBI Taxonomy" id="1314674"/>
    <lineage>
        <taxon>Eukaryota</taxon>
        <taxon>Fungi</taxon>
        <taxon>Dikarya</taxon>
        <taxon>Basidiomycota</taxon>
        <taxon>Agaricomycotina</taxon>
        <taxon>Agaricomycetes</taxon>
        <taxon>Agaricomycetidae</taxon>
        <taxon>Agaricales</taxon>
        <taxon>Marasmiineae</taxon>
        <taxon>Physalacriaceae</taxon>
        <taxon>Cylindrobasidium</taxon>
    </lineage>
</organism>
<dbReference type="EMBL" id="KN880469">
    <property type="protein sequence ID" value="KIY70334.1"/>
    <property type="molecule type" value="Genomic_DNA"/>
</dbReference>
<dbReference type="SUPFAM" id="SSF48208">
    <property type="entry name" value="Six-hairpin glycosidases"/>
    <property type="match status" value="1"/>
</dbReference>
<dbReference type="OrthoDB" id="5358475at2759"/>
<dbReference type="PANTHER" id="PTHR31151">
    <property type="entry name" value="PROLINE-TRNA LIGASE (DUF1680)"/>
    <property type="match status" value="1"/>
</dbReference>
<evidence type="ECO:0000313" key="4">
    <source>
        <dbReference type="Proteomes" id="UP000054007"/>
    </source>
</evidence>
<dbReference type="GO" id="GO:0005975">
    <property type="term" value="P:carbohydrate metabolic process"/>
    <property type="evidence" value="ECO:0007669"/>
    <property type="project" value="InterPro"/>
</dbReference>
<dbReference type="Pfam" id="PF07944">
    <property type="entry name" value="Beta-AFase-like_GH127_cat"/>
    <property type="match status" value="1"/>
</dbReference>
<dbReference type="AlphaFoldDB" id="A0A0D7BJP9"/>
<dbReference type="STRING" id="1314674.A0A0D7BJP9"/>
<evidence type="ECO:0000259" key="2">
    <source>
        <dbReference type="Pfam" id="PF07944"/>
    </source>
</evidence>
<feature type="domain" description="Non-reducing end beta-L-arabinofuranosidase-like GH127 catalytic" evidence="2">
    <location>
        <begin position="243"/>
        <end position="410"/>
    </location>
</feature>
<evidence type="ECO:0000313" key="3">
    <source>
        <dbReference type="EMBL" id="KIY70334.1"/>
    </source>
</evidence>
<accession>A0A0D7BJP9</accession>
<dbReference type="Proteomes" id="UP000054007">
    <property type="component" value="Unassembled WGS sequence"/>
</dbReference>
<proteinExistence type="predicted"/>
<dbReference type="InterPro" id="IPR012878">
    <property type="entry name" value="Beta-AFase-like_GH127_cat"/>
</dbReference>
<sequence length="683" mass="77165">MFMRKVLGFALIGARAASAAAKPTLASKQYETLPLGQILPEGWLYDQLVVQTEGVAGHMHEFYDLVAKSDWIGGHSYYSYLEEAGSYWFNAMVPNSVLVKSSELYEKSLEFFHYVLDTQDESGWLGPEVGTDKPRYLWGRYPFFFGAIQLVEYDPSLEPRFVEAMHRFIRLANDMLRKGEGVEHWASTRWEDFALALQWMFDRHPDGKEELLIDTMQRLKWSGAPWEDIFSEELFPKEAVENLENPWDEDLFWHGVNLAEGMKALPATYRFTHNASDLEAASAGWDLMFRYHGRPSGAFNADELLSGLEANRGSELCLVVELMFSGSFLFQVSGDLKYADRVERVTYNALPATITADMWGRQYLQQQNQVAAKNMTPNPFPEDGPDSNIFGLEPNYPCCTVNFPQGWPKFVTNAFVTSADESSLTQVYIGPMSVNTILAGGNAVHVTVSTQYPFSDTVHISVVADKPFLYKMRIPGWVSDEGVRVDVDRDATYSVGDDTLEYTKGGARFLYLWLPAGASRIQVELPAEISIEERPHKSVAVHRGPLNYAFDIERTETILKSDPREARAVDLQYDAVADWEYAIDPTTLRFYMDEETELPAPIWDYGLAPVWMTVRACLIEWPLGGDTFAAHPPESPACVGEEREIVLSPYGTTKLRISEFPVFQSKGRNTGMAGDKQFPVHEL</sequence>
<feature type="chain" id="PRO_5002317263" description="Non-reducing end beta-L-arabinofuranosidase-like GH127 catalytic domain-containing protein" evidence="1">
    <location>
        <begin position="22"/>
        <end position="683"/>
    </location>
</feature>
<name>A0A0D7BJP9_9AGAR</name>
<dbReference type="InterPro" id="IPR008928">
    <property type="entry name" value="6-hairpin_glycosidase_sf"/>
</dbReference>
<gene>
    <name evidence="3" type="ORF">CYLTODRAFT_451772</name>
</gene>
<keyword evidence="4" id="KW-1185">Reference proteome</keyword>